<organism evidence="2 3">
    <name type="scientific">Cyclotella cryptica</name>
    <dbReference type="NCBI Taxonomy" id="29204"/>
    <lineage>
        <taxon>Eukaryota</taxon>
        <taxon>Sar</taxon>
        <taxon>Stramenopiles</taxon>
        <taxon>Ochrophyta</taxon>
        <taxon>Bacillariophyta</taxon>
        <taxon>Coscinodiscophyceae</taxon>
        <taxon>Thalassiosirophycidae</taxon>
        <taxon>Stephanodiscales</taxon>
        <taxon>Stephanodiscaceae</taxon>
        <taxon>Cyclotella</taxon>
    </lineage>
</organism>
<feature type="region of interest" description="Disordered" evidence="1">
    <location>
        <begin position="630"/>
        <end position="662"/>
    </location>
</feature>
<feature type="compositionally biased region" description="Basic and acidic residues" evidence="1">
    <location>
        <begin position="218"/>
        <end position="233"/>
    </location>
</feature>
<name>A0ABD3PGE8_9STRA</name>
<proteinExistence type="predicted"/>
<reference evidence="2 3" key="1">
    <citation type="journal article" date="2020" name="G3 (Bethesda)">
        <title>Improved Reference Genome for Cyclotella cryptica CCMP332, a Model for Cell Wall Morphogenesis, Salinity Adaptation, and Lipid Production in Diatoms (Bacillariophyta).</title>
        <authorList>
            <person name="Roberts W.R."/>
            <person name="Downey K.M."/>
            <person name="Ruck E.C."/>
            <person name="Traller J.C."/>
            <person name="Alverson A.J."/>
        </authorList>
    </citation>
    <scope>NUCLEOTIDE SEQUENCE [LARGE SCALE GENOMIC DNA]</scope>
    <source>
        <strain evidence="2 3">CCMP332</strain>
    </source>
</reference>
<dbReference type="Proteomes" id="UP001516023">
    <property type="component" value="Unassembled WGS sequence"/>
</dbReference>
<sequence length="768" mass="85801">MSYNQIRSAGKHRTETHPHSKPFAQRQTDRTIRPSWRQHHDRSQSMPSAFGQGRPVGSHHVTYPPMQALQNESNPPWVYPEYHRSESSSFDNGNVFRTLHRADNRGYTDQEYTRRPISMPFENEFSTRGHRVNYPPPVQTLQTASNRPHLSTEFHGSELSSFDNFQTVHRTDNRGYIDVQESKRLKTEFSYLSAPTICPLALPPTRSLITASMPTFESFDRRQNTESSSRRAGEPSSPKLTHNQDEGGAAVVSEPSNDDSSISTFTNEHPRLLALPEDTSHLTALHCFVRRHCVYIFCAKAHEVDVPRKGRKKPLALGQIGIGCVHCKGSQTKLKGCSYFPSSISGIYNATMIIQQRHFPVCPSVTKEVYGEYNKLKGLTARSASTKEYWISSAKKLGMIDTKDGVFFRSMLSDNESKISSAQTKSFDGCRNKGTSKGQSIAPLRSLVEPSDRVFATEYAYFVMSQMTTCTFTEADRLGKRKGHSLGFPGLACKYCYGGNGSGRFFPLTLKTFSDVSKSLHVLRNHLGVFLSRLFPLRVHVHCSLFLHFIPMHLVKCAKAPAGLASKVSTLFEQHNNDKDTTPFGSQKIFFDHIWRRLHPELSNGPAKVTSQRNLLDKAEQCAFPVDATGNRRAQPHLVGRNDDSLDAEQSSVPLKNSSGANGNLELGSSVFDSVDMPPLSLTHDLQTQFENNGTSPETFAMPSSCISNDNDTTAKRNLKHRGPAKKRYLELYYHGNSEPDTVQYSDADVSVAMILATGMGKQDQSDS</sequence>
<feature type="compositionally biased region" description="Polar residues" evidence="1">
    <location>
        <begin position="648"/>
        <end position="662"/>
    </location>
</feature>
<evidence type="ECO:0000313" key="3">
    <source>
        <dbReference type="Proteomes" id="UP001516023"/>
    </source>
</evidence>
<evidence type="ECO:0000256" key="1">
    <source>
        <dbReference type="SAM" id="MobiDB-lite"/>
    </source>
</evidence>
<feature type="region of interest" description="Disordered" evidence="1">
    <location>
        <begin position="215"/>
        <end position="264"/>
    </location>
</feature>
<evidence type="ECO:0000313" key="2">
    <source>
        <dbReference type="EMBL" id="KAL3786997.1"/>
    </source>
</evidence>
<keyword evidence="3" id="KW-1185">Reference proteome</keyword>
<dbReference type="EMBL" id="JABMIG020000184">
    <property type="protein sequence ID" value="KAL3786997.1"/>
    <property type="molecule type" value="Genomic_DNA"/>
</dbReference>
<feature type="compositionally biased region" description="Polar residues" evidence="1">
    <location>
        <begin position="254"/>
        <end position="264"/>
    </location>
</feature>
<protein>
    <submittedName>
        <fullName evidence="2">Uncharacterized protein</fullName>
    </submittedName>
</protein>
<dbReference type="AlphaFoldDB" id="A0ABD3PGE8"/>
<feature type="region of interest" description="Disordered" evidence="1">
    <location>
        <begin position="699"/>
        <end position="722"/>
    </location>
</feature>
<comment type="caution">
    <text evidence="2">The sequence shown here is derived from an EMBL/GenBank/DDBJ whole genome shotgun (WGS) entry which is preliminary data.</text>
</comment>
<accession>A0ABD3PGE8</accession>
<gene>
    <name evidence="2" type="ORF">HJC23_005508</name>
</gene>
<feature type="region of interest" description="Disordered" evidence="1">
    <location>
        <begin position="1"/>
        <end position="53"/>
    </location>
</feature>